<proteinExistence type="inferred from homology"/>
<dbReference type="OrthoDB" id="416344at2759"/>
<evidence type="ECO:0000256" key="1">
    <source>
        <dbReference type="ARBA" id="ARBA00010040"/>
    </source>
</evidence>
<dbReference type="PANTHER" id="PTHR42776">
    <property type="entry name" value="SERINE PEPTIDASE S9 FAMILY MEMBER"/>
    <property type="match status" value="1"/>
</dbReference>
<feature type="domain" description="Peptidase S9 prolyl oligopeptidase catalytic" evidence="5">
    <location>
        <begin position="106"/>
        <end position="142"/>
    </location>
</feature>
<dbReference type="GO" id="GO:0004252">
    <property type="term" value="F:serine-type endopeptidase activity"/>
    <property type="evidence" value="ECO:0007669"/>
    <property type="project" value="TreeGrafter"/>
</dbReference>
<dbReference type="InterPro" id="IPR001375">
    <property type="entry name" value="Peptidase_S9_cat"/>
</dbReference>
<dbReference type="GO" id="GO:0006508">
    <property type="term" value="P:proteolysis"/>
    <property type="evidence" value="ECO:0007669"/>
    <property type="project" value="InterPro"/>
</dbReference>
<evidence type="ECO:0000256" key="4">
    <source>
        <dbReference type="ARBA" id="ARBA00032829"/>
    </source>
</evidence>
<dbReference type="PANTHER" id="PTHR42776:SF13">
    <property type="entry name" value="DIPEPTIDYL-PEPTIDASE 5"/>
    <property type="match status" value="1"/>
</dbReference>
<feature type="domain" description="Peptidase S9 prolyl oligopeptidase catalytic" evidence="5">
    <location>
        <begin position="4"/>
        <end position="61"/>
    </location>
</feature>
<organism evidence="6 7">
    <name type="scientific">Sphaerobolus stellatus (strain SS14)</name>
    <dbReference type="NCBI Taxonomy" id="990650"/>
    <lineage>
        <taxon>Eukaryota</taxon>
        <taxon>Fungi</taxon>
        <taxon>Dikarya</taxon>
        <taxon>Basidiomycota</taxon>
        <taxon>Agaricomycotina</taxon>
        <taxon>Agaricomycetes</taxon>
        <taxon>Phallomycetidae</taxon>
        <taxon>Geastrales</taxon>
        <taxon>Sphaerobolaceae</taxon>
        <taxon>Sphaerobolus</taxon>
    </lineage>
</organism>
<evidence type="ECO:0000259" key="5">
    <source>
        <dbReference type="Pfam" id="PF00326"/>
    </source>
</evidence>
<evidence type="ECO:0000313" key="7">
    <source>
        <dbReference type="Proteomes" id="UP000054279"/>
    </source>
</evidence>
<keyword evidence="7" id="KW-1185">Reference proteome</keyword>
<dbReference type="Pfam" id="PF00326">
    <property type="entry name" value="Peptidase_S9"/>
    <property type="match status" value="2"/>
</dbReference>
<dbReference type="SUPFAM" id="SSF53474">
    <property type="entry name" value="alpha/beta-Hydrolases"/>
    <property type="match status" value="1"/>
</dbReference>
<dbReference type="HOGENOM" id="CLU_083051_0_0_1"/>
<comment type="similarity">
    <text evidence="1">Belongs to the peptidase S9C family.</text>
</comment>
<dbReference type="EMBL" id="KN837304">
    <property type="protein sequence ID" value="KIJ28524.1"/>
    <property type="molecule type" value="Genomic_DNA"/>
</dbReference>
<reference evidence="6 7" key="1">
    <citation type="submission" date="2014-06" db="EMBL/GenBank/DDBJ databases">
        <title>Evolutionary Origins and Diversification of the Mycorrhizal Mutualists.</title>
        <authorList>
            <consortium name="DOE Joint Genome Institute"/>
            <consortium name="Mycorrhizal Genomics Consortium"/>
            <person name="Kohler A."/>
            <person name="Kuo A."/>
            <person name="Nagy L.G."/>
            <person name="Floudas D."/>
            <person name="Copeland A."/>
            <person name="Barry K.W."/>
            <person name="Cichocki N."/>
            <person name="Veneault-Fourrey C."/>
            <person name="LaButti K."/>
            <person name="Lindquist E.A."/>
            <person name="Lipzen A."/>
            <person name="Lundell T."/>
            <person name="Morin E."/>
            <person name="Murat C."/>
            <person name="Riley R."/>
            <person name="Ohm R."/>
            <person name="Sun H."/>
            <person name="Tunlid A."/>
            <person name="Henrissat B."/>
            <person name="Grigoriev I.V."/>
            <person name="Hibbett D.S."/>
            <person name="Martin F."/>
        </authorList>
    </citation>
    <scope>NUCLEOTIDE SEQUENCE [LARGE SCALE GENOMIC DNA]</scope>
    <source>
        <strain evidence="6 7">SS14</strain>
    </source>
</reference>
<dbReference type="AlphaFoldDB" id="A0A0C9U2W8"/>
<keyword evidence="2" id="KW-0732">Signal</keyword>
<dbReference type="InterPro" id="IPR029058">
    <property type="entry name" value="AB_hydrolase_fold"/>
</dbReference>
<keyword evidence="3" id="KW-0378">Hydrolase</keyword>
<dbReference type="Proteomes" id="UP000054279">
    <property type="component" value="Unassembled WGS sequence"/>
</dbReference>
<name>A0A0C9U2W8_SPHS4</name>
<evidence type="ECO:0000256" key="2">
    <source>
        <dbReference type="ARBA" id="ARBA00022729"/>
    </source>
</evidence>
<dbReference type="Gene3D" id="3.40.50.1820">
    <property type="entry name" value="alpha/beta hydrolase"/>
    <property type="match status" value="1"/>
</dbReference>
<evidence type="ECO:0000313" key="6">
    <source>
        <dbReference type="EMBL" id="KIJ28524.1"/>
    </source>
</evidence>
<evidence type="ECO:0000256" key="3">
    <source>
        <dbReference type="ARBA" id="ARBA00022801"/>
    </source>
</evidence>
<accession>A0A0C9U2W8</accession>
<gene>
    <name evidence="6" type="ORF">M422DRAFT_54593</name>
</gene>
<sequence>MLIEFTARIAEDWGGRPFVDLQAMWKNALKLYSQIEAANAVAAGASWGGFAMNWIQGHPEYEFGFKAFVFDSRSNGFSTEELYFFNHEFGGPPWTEKGRVLTEKLPETESLGCFNALQQRGIPSRLVIFPDENHWVLRPENR</sequence>
<protein>
    <recommendedName>
        <fullName evidence="4">Dipeptidyl-peptidase V</fullName>
    </recommendedName>
</protein>